<gene>
    <name evidence="2" type="ORF">Llan_1936</name>
</gene>
<dbReference type="RefSeq" id="WP_341273232.1">
    <property type="nucleotide sequence ID" value="NZ_CAAAJD010000023.1"/>
</dbReference>
<sequence>MLNSSNCRITLGNSLIFLQIALLIYVFALMVIFSSDWILWLKLLISVLFILFTLRLLLKPYPYPNYSMLSYEHGKWLLHVKQGSPLKYDRVRVIINTGLFLLVQLIGENRIKLLIIFADQITNDEYRYLKIKEKFM</sequence>
<keyword evidence="3" id="KW-1185">Reference proteome</keyword>
<dbReference type="AlphaFoldDB" id="A0A0W0VK17"/>
<dbReference type="STRING" id="45067.Llan_1936"/>
<evidence type="ECO:0000256" key="1">
    <source>
        <dbReference type="SAM" id="Phobius"/>
    </source>
</evidence>
<keyword evidence="1" id="KW-0472">Membrane</keyword>
<evidence type="ECO:0000313" key="3">
    <source>
        <dbReference type="Proteomes" id="UP000054869"/>
    </source>
</evidence>
<evidence type="ECO:0008006" key="4">
    <source>
        <dbReference type="Google" id="ProtNLM"/>
    </source>
</evidence>
<keyword evidence="1" id="KW-0812">Transmembrane</keyword>
<protein>
    <recommendedName>
        <fullName evidence="4">Toxin CptA</fullName>
    </recommendedName>
</protein>
<comment type="caution">
    <text evidence="2">The sequence shown here is derived from an EMBL/GenBank/DDBJ whole genome shotgun (WGS) entry which is preliminary data.</text>
</comment>
<dbReference type="Proteomes" id="UP000054869">
    <property type="component" value="Unassembled WGS sequence"/>
</dbReference>
<dbReference type="InterPro" id="IPR009883">
    <property type="entry name" value="YgfX"/>
</dbReference>
<evidence type="ECO:0000313" key="2">
    <source>
        <dbReference type="EMBL" id="KTD20285.1"/>
    </source>
</evidence>
<dbReference type="Pfam" id="PF07254">
    <property type="entry name" value="Cpta_toxin"/>
    <property type="match status" value="1"/>
</dbReference>
<dbReference type="EMBL" id="LNYI01000042">
    <property type="protein sequence ID" value="KTD20285.1"/>
    <property type="molecule type" value="Genomic_DNA"/>
</dbReference>
<feature type="transmembrane region" description="Helical" evidence="1">
    <location>
        <begin position="39"/>
        <end position="58"/>
    </location>
</feature>
<keyword evidence="1" id="KW-1133">Transmembrane helix</keyword>
<dbReference type="PATRIC" id="fig|45067.4.peg.2025"/>
<organism evidence="2 3">
    <name type="scientific">Legionella lansingensis</name>
    <dbReference type="NCBI Taxonomy" id="45067"/>
    <lineage>
        <taxon>Bacteria</taxon>
        <taxon>Pseudomonadati</taxon>
        <taxon>Pseudomonadota</taxon>
        <taxon>Gammaproteobacteria</taxon>
        <taxon>Legionellales</taxon>
        <taxon>Legionellaceae</taxon>
        <taxon>Legionella</taxon>
    </lineage>
</organism>
<proteinExistence type="predicted"/>
<accession>A0A0W0VK17</accession>
<name>A0A0W0VK17_9GAMM</name>
<reference evidence="2 3" key="1">
    <citation type="submission" date="2015-11" db="EMBL/GenBank/DDBJ databases">
        <title>Genomic analysis of 38 Legionella species identifies large and diverse effector repertoires.</title>
        <authorList>
            <person name="Burstein D."/>
            <person name="Amaro F."/>
            <person name="Zusman T."/>
            <person name="Lifshitz Z."/>
            <person name="Cohen O."/>
            <person name="Gilbert J.A."/>
            <person name="Pupko T."/>
            <person name="Shuman H.A."/>
            <person name="Segal G."/>
        </authorList>
    </citation>
    <scope>NUCLEOTIDE SEQUENCE [LARGE SCALE GENOMIC DNA]</scope>
    <source>
        <strain evidence="2 3">ATCC 49751</strain>
    </source>
</reference>
<feature type="transmembrane region" description="Helical" evidence="1">
    <location>
        <begin position="12"/>
        <end position="33"/>
    </location>
</feature>